<feature type="signal peptide" evidence="1">
    <location>
        <begin position="1"/>
        <end position="22"/>
    </location>
</feature>
<organism evidence="2">
    <name type="scientific">Rhipicephalus microplus</name>
    <name type="common">Cattle tick</name>
    <name type="synonym">Boophilus microplus</name>
    <dbReference type="NCBI Taxonomy" id="6941"/>
    <lineage>
        <taxon>Eukaryota</taxon>
        <taxon>Metazoa</taxon>
        <taxon>Ecdysozoa</taxon>
        <taxon>Arthropoda</taxon>
        <taxon>Chelicerata</taxon>
        <taxon>Arachnida</taxon>
        <taxon>Acari</taxon>
        <taxon>Parasitiformes</taxon>
        <taxon>Ixodida</taxon>
        <taxon>Ixodoidea</taxon>
        <taxon>Ixodidae</taxon>
        <taxon>Rhipicephalinae</taxon>
        <taxon>Rhipicephalus</taxon>
        <taxon>Boophilus</taxon>
    </lineage>
</organism>
<evidence type="ECO:0000256" key="1">
    <source>
        <dbReference type="SAM" id="SignalP"/>
    </source>
</evidence>
<reference evidence="2" key="1">
    <citation type="submission" date="2020-03" db="EMBL/GenBank/DDBJ databases">
        <title>A transcriptome and proteome of the tick Rhipicephalus microplus shaped by the genetic composition of its hosts and developmental stage.</title>
        <authorList>
            <person name="Garcia G.R."/>
            <person name="Ribeiro J.M.C."/>
            <person name="Maruyama S.R."/>
            <person name="Gardinasse L.G."/>
            <person name="Nelson K."/>
            <person name="Ferreira B.R."/>
            <person name="Andrade T.G."/>
            <person name="Santos I.K.F.M."/>
        </authorList>
    </citation>
    <scope>NUCLEOTIDE SEQUENCE</scope>
    <source>
        <strain evidence="2">NSGR</strain>
        <tissue evidence="2">Salivary glands</tissue>
    </source>
</reference>
<accession>A0A6G5A1Q8</accession>
<dbReference type="AlphaFoldDB" id="A0A6G5A1Q8"/>
<protein>
    <submittedName>
        <fullName evidence="2">Putative secreted protein</fullName>
    </submittedName>
</protein>
<feature type="chain" id="PRO_5026202461" evidence="1">
    <location>
        <begin position="23"/>
        <end position="69"/>
    </location>
</feature>
<dbReference type="EMBL" id="GIKN01002446">
    <property type="protein sequence ID" value="NIE44719.1"/>
    <property type="molecule type" value="Transcribed_RNA"/>
</dbReference>
<sequence>MSFRKLCIGLEILKWLVCDVSAGTPGALCSHFSYWRIVCFRQALCRTKNLTRVNLGMQQMFSSTIMHLF</sequence>
<keyword evidence="1" id="KW-0732">Signal</keyword>
<evidence type="ECO:0000313" key="2">
    <source>
        <dbReference type="EMBL" id="NIE44719.1"/>
    </source>
</evidence>
<name>A0A6G5A1Q8_RHIMP</name>
<proteinExistence type="predicted"/>